<evidence type="ECO:0000313" key="2">
    <source>
        <dbReference type="EMBL" id="KAF4648927.1"/>
    </source>
</evidence>
<protein>
    <submittedName>
        <fullName evidence="2">Uncharacterized protein</fullName>
    </submittedName>
</protein>
<accession>A0A7J6KPB1</accession>
<name>A0A7J6KPB1_PEROL</name>
<dbReference type="Proteomes" id="UP000570595">
    <property type="component" value="Unassembled WGS sequence"/>
</dbReference>
<feature type="region of interest" description="Disordered" evidence="1">
    <location>
        <begin position="57"/>
        <end position="104"/>
    </location>
</feature>
<evidence type="ECO:0000256" key="1">
    <source>
        <dbReference type="SAM" id="MobiDB-lite"/>
    </source>
</evidence>
<gene>
    <name evidence="2" type="ORF">FOZ61_002002</name>
</gene>
<reference evidence="2 3" key="1">
    <citation type="submission" date="2020-04" db="EMBL/GenBank/DDBJ databases">
        <title>Perkinsus olseni comparative genomics.</title>
        <authorList>
            <person name="Bogema D.R."/>
        </authorList>
    </citation>
    <scope>NUCLEOTIDE SEQUENCE [LARGE SCALE GENOMIC DNA]</scope>
    <source>
        <strain evidence="2">ATCC PRA-179</strain>
    </source>
</reference>
<proteinExistence type="predicted"/>
<sequence length="104" mass="10399">MQVDRGTSLTGLSDDDVALGHAAADDGPSSAAIRATPLGVILPVAPVGPSSTALYTKNPQGLLHTRPPRQLGHSTTEAAEAQATPLPSVAVAGPSARLQADRAA</sequence>
<organism evidence="2 3">
    <name type="scientific">Perkinsus olseni</name>
    <name type="common">Perkinsus atlanticus</name>
    <dbReference type="NCBI Taxonomy" id="32597"/>
    <lineage>
        <taxon>Eukaryota</taxon>
        <taxon>Sar</taxon>
        <taxon>Alveolata</taxon>
        <taxon>Perkinsozoa</taxon>
        <taxon>Perkinsea</taxon>
        <taxon>Perkinsida</taxon>
        <taxon>Perkinsidae</taxon>
        <taxon>Perkinsus</taxon>
    </lineage>
</organism>
<evidence type="ECO:0000313" key="3">
    <source>
        <dbReference type="Proteomes" id="UP000570595"/>
    </source>
</evidence>
<dbReference type="EMBL" id="JABAHT010001522">
    <property type="protein sequence ID" value="KAF4648927.1"/>
    <property type="molecule type" value="Genomic_DNA"/>
</dbReference>
<dbReference type="AlphaFoldDB" id="A0A7J6KPB1"/>
<comment type="caution">
    <text evidence="2">The sequence shown here is derived from an EMBL/GenBank/DDBJ whole genome shotgun (WGS) entry which is preliminary data.</text>
</comment>